<dbReference type="GO" id="GO:0016787">
    <property type="term" value="F:hydrolase activity"/>
    <property type="evidence" value="ECO:0007669"/>
    <property type="project" value="UniProtKB-KW"/>
</dbReference>
<dbReference type="Pfam" id="PF12697">
    <property type="entry name" value="Abhydrolase_6"/>
    <property type="match status" value="1"/>
</dbReference>
<dbReference type="RefSeq" id="WP_124876427.1">
    <property type="nucleotide sequence ID" value="NZ_RQJO01000009.1"/>
</dbReference>
<dbReference type="OrthoDB" id="659408at2"/>
<evidence type="ECO:0000313" key="2">
    <source>
        <dbReference type="EMBL" id="RRB02262.1"/>
    </source>
</evidence>
<evidence type="ECO:0000259" key="1">
    <source>
        <dbReference type="Pfam" id="PF12697"/>
    </source>
</evidence>
<protein>
    <submittedName>
        <fullName evidence="2">Alpha/beta hydrolase</fullName>
    </submittedName>
</protein>
<keyword evidence="2" id="KW-0378">Hydrolase</keyword>
<proteinExistence type="predicted"/>
<dbReference type="Proteomes" id="UP000271925">
    <property type="component" value="Unassembled WGS sequence"/>
</dbReference>
<feature type="domain" description="AB hydrolase-1" evidence="1">
    <location>
        <begin position="48"/>
        <end position="196"/>
    </location>
</feature>
<dbReference type="Gene3D" id="3.40.50.1820">
    <property type="entry name" value="alpha/beta hydrolase"/>
    <property type="match status" value="1"/>
</dbReference>
<dbReference type="SUPFAM" id="SSF53474">
    <property type="entry name" value="alpha/beta-Hydrolases"/>
    <property type="match status" value="1"/>
</dbReference>
<organism evidence="2 3">
    <name type="scientific">Larkinella rosea</name>
    <dbReference type="NCBI Taxonomy" id="2025312"/>
    <lineage>
        <taxon>Bacteria</taxon>
        <taxon>Pseudomonadati</taxon>
        <taxon>Bacteroidota</taxon>
        <taxon>Cytophagia</taxon>
        <taxon>Cytophagales</taxon>
        <taxon>Spirosomataceae</taxon>
        <taxon>Larkinella</taxon>
    </lineage>
</organism>
<dbReference type="EMBL" id="RQJO01000009">
    <property type="protein sequence ID" value="RRB02262.1"/>
    <property type="molecule type" value="Genomic_DNA"/>
</dbReference>
<dbReference type="AlphaFoldDB" id="A0A3P1BMI5"/>
<gene>
    <name evidence="2" type="ORF">EHT25_17440</name>
</gene>
<sequence length="216" mass="25190">MKKVFIFSGLGADERVFKYVTFSEFDVTFIHWICPEENETIEHYAGRLIEQIHVNRPILVGLSFGGIMATEVAKLIDTEKIILIASAKNRQEVPFYYRFAGYFNFHKFLPTRLLKRPTRISDWFFGVQTREDRRMLAAILRDTDDVFLKWAIDKIVNWRNTILHQNLKHIHGTADRILPIRFIHCDLKVTGGGHFMTVNKSIELTEKIAALLHESL</sequence>
<keyword evidence="3" id="KW-1185">Reference proteome</keyword>
<accession>A0A3P1BMI5</accession>
<evidence type="ECO:0000313" key="3">
    <source>
        <dbReference type="Proteomes" id="UP000271925"/>
    </source>
</evidence>
<dbReference type="InterPro" id="IPR000073">
    <property type="entry name" value="AB_hydrolase_1"/>
</dbReference>
<dbReference type="InterPro" id="IPR029058">
    <property type="entry name" value="AB_hydrolase_fold"/>
</dbReference>
<name>A0A3P1BMI5_9BACT</name>
<reference evidence="2 3" key="1">
    <citation type="submission" date="2018-11" db="EMBL/GenBank/DDBJ databases">
        <authorList>
            <person name="Zhou Z."/>
            <person name="Wang G."/>
        </authorList>
    </citation>
    <scope>NUCLEOTIDE SEQUENCE [LARGE SCALE GENOMIC DNA]</scope>
    <source>
        <strain evidence="2 3">KCTC52004</strain>
    </source>
</reference>
<comment type="caution">
    <text evidence="2">The sequence shown here is derived from an EMBL/GenBank/DDBJ whole genome shotgun (WGS) entry which is preliminary data.</text>
</comment>